<dbReference type="NCBIfam" id="TIGR02293">
    <property type="entry name" value="TAS_TIGR02293"/>
    <property type="match status" value="1"/>
</dbReference>
<dbReference type="AlphaFoldDB" id="U5NBF5"/>
<dbReference type="KEGG" id="cbx:Cenrod_1417"/>
<dbReference type="InterPro" id="IPR024467">
    <property type="entry name" value="Xre/MbcA/ParS-like_toxin-bd"/>
</dbReference>
<accession>U5NBF5</accession>
<keyword evidence="4" id="KW-1185">Reference proteome</keyword>
<evidence type="ECO:0000259" key="1">
    <source>
        <dbReference type="Pfam" id="PF09722"/>
    </source>
</evidence>
<dbReference type="HOGENOM" id="CLU_1764690_0_0_4"/>
<gene>
    <name evidence="3" type="ORF">Cenrod_1417</name>
</gene>
<dbReference type="EMBL" id="CP004885">
    <property type="protein sequence ID" value="AGX87504.1"/>
    <property type="molecule type" value="Genomic_DNA"/>
</dbReference>
<evidence type="ECO:0000313" key="3">
    <source>
        <dbReference type="EMBL" id="AGX87504.1"/>
    </source>
</evidence>
<dbReference type="eggNOG" id="COG5642">
    <property type="taxonomic scope" value="Bacteria"/>
</dbReference>
<dbReference type="Pfam" id="PF20432">
    <property type="entry name" value="Xre-like-HTH"/>
    <property type="match status" value="1"/>
</dbReference>
<dbReference type="InterPro" id="IPR046847">
    <property type="entry name" value="Xre-like_HTH"/>
</dbReference>
<dbReference type="Proteomes" id="UP000017184">
    <property type="component" value="Chromosome"/>
</dbReference>
<feature type="domain" description="Antitoxin Xre/MbcA/ParS-like toxin-binding" evidence="1">
    <location>
        <begin position="95"/>
        <end position="144"/>
    </location>
</feature>
<reference evidence="3 4" key="1">
    <citation type="journal article" date="2013" name="Genome Biol.">
        <title>Genomic analysis reveals key aspects of prokaryotic symbiosis in the phototrophic consortium "Chlorochromatium aggregatum".</title>
        <authorList>
            <person name="Liu Z."/>
            <person name="Muller J."/>
            <person name="Li T."/>
            <person name="Alvey R.M."/>
            <person name="Vogl K."/>
            <person name="Frigaard N.U."/>
            <person name="Rockwell N.C."/>
            <person name="Boyd E.S."/>
            <person name="Tomsho L.P."/>
            <person name="Schuster S.C."/>
            <person name="Henke P."/>
            <person name="Rohde M."/>
            <person name="Overmann J."/>
            <person name="Bryant D.A."/>
        </authorList>
    </citation>
    <scope>NUCLEOTIDE SEQUENCE [LARGE SCALE GENOMIC DNA]</scope>
    <source>
        <strain evidence="3">CR</strain>
    </source>
</reference>
<sequence>MPSTIQPSSVHSPLVMLGLRSFHDVPAHGHQLIRKGLSSRIIEPVSQYLGLGKGVLAQYMNLDRGTATRLSAKGQDLPAHAAETLLRLVEVHDMAADVFATEEGASAWLRTPHPLLDNEVPLDAIKTSYGAQLVKNLLMSTKYGGAA</sequence>
<feature type="domain" description="Antitoxin Xre-like helix-turn-helix" evidence="2">
    <location>
        <begin position="30"/>
        <end position="89"/>
    </location>
</feature>
<dbReference type="GO" id="GO:0003677">
    <property type="term" value="F:DNA binding"/>
    <property type="evidence" value="ECO:0007669"/>
    <property type="project" value="InterPro"/>
</dbReference>
<protein>
    <submittedName>
        <fullName evidence="3">Uncharacterized protein</fullName>
    </submittedName>
</protein>
<dbReference type="STRING" id="946483.Cenrod_1417"/>
<organism evidence="3 4">
    <name type="scientific">Candidatus Symbiobacter mobilis CR</name>
    <dbReference type="NCBI Taxonomy" id="946483"/>
    <lineage>
        <taxon>Bacteria</taxon>
        <taxon>Pseudomonadati</taxon>
        <taxon>Pseudomonadota</taxon>
        <taxon>Betaproteobacteria</taxon>
        <taxon>Burkholderiales</taxon>
        <taxon>Comamonadaceae</taxon>
    </lineage>
</organism>
<evidence type="ECO:0000259" key="2">
    <source>
        <dbReference type="Pfam" id="PF20432"/>
    </source>
</evidence>
<dbReference type="InterPro" id="IPR011979">
    <property type="entry name" value="Antitox_Xre"/>
</dbReference>
<dbReference type="Pfam" id="PF09722">
    <property type="entry name" value="Xre_MbcA_ParS_C"/>
    <property type="match status" value="1"/>
</dbReference>
<evidence type="ECO:0000313" key="4">
    <source>
        <dbReference type="Proteomes" id="UP000017184"/>
    </source>
</evidence>
<dbReference type="RefSeq" id="WP_022772936.1">
    <property type="nucleotide sequence ID" value="NC_022576.1"/>
</dbReference>
<proteinExistence type="predicted"/>
<name>U5NBF5_9BURK</name>